<reference evidence="3 4" key="1">
    <citation type="submission" date="2016-10" db="EMBL/GenBank/DDBJ databases">
        <authorList>
            <person name="de Groot N.N."/>
        </authorList>
    </citation>
    <scope>NUCLEOTIDE SEQUENCE [LARGE SCALE GENOMIC DNA]</scope>
    <source>
        <strain evidence="3 4">DSM 16619</strain>
    </source>
</reference>
<protein>
    <recommendedName>
        <fullName evidence="5">DUF5666 domain-containing protein</fullName>
    </recommendedName>
</protein>
<proteinExistence type="predicted"/>
<organism evidence="3 4">
    <name type="scientific">Paracidovorax valerianellae</name>
    <dbReference type="NCBI Taxonomy" id="187868"/>
    <lineage>
        <taxon>Bacteria</taxon>
        <taxon>Pseudomonadati</taxon>
        <taxon>Pseudomonadota</taxon>
        <taxon>Betaproteobacteria</taxon>
        <taxon>Burkholderiales</taxon>
        <taxon>Comamonadaceae</taxon>
        <taxon>Paracidovorax</taxon>
    </lineage>
</organism>
<dbReference type="Proteomes" id="UP000198781">
    <property type="component" value="Unassembled WGS sequence"/>
</dbReference>
<dbReference type="RefSeq" id="WP_092742257.1">
    <property type="nucleotide sequence ID" value="NZ_FMZC01000004.1"/>
</dbReference>
<evidence type="ECO:0000256" key="1">
    <source>
        <dbReference type="SAM" id="MobiDB-lite"/>
    </source>
</evidence>
<dbReference type="OrthoDB" id="6896283at2"/>
<feature type="chain" id="PRO_5011454952" description="DUF5666 domain-containing protein" evidence="2">
    <location>
        <begin position="26"/>
        <end position="130"/>
    </location>
</feature>
<keyword evidence="2" id="KW-0732">Signal</keyword>
<dbReference type="Pfam" id="PF19649">
    <property type="entry name" value="DUF6152"/>
    <property type="match status" value="1"/>
</dbReference>
<evidence type="ECO:0000313" key="4">
    <source>
        <dbReference type="Proteomes" id="UP000198781"/>
    </source>
</evidence>
<evidence type="ECO:0000256" key="2">
    <source>
        <dbReference type="SAM" id="SignalP"/>
    </source>
</evidence>
<name>A0A1G6RB81_9BURK</name>
<feature type="signal peptide" evidence="2">
    <location>
        <begin position="1"/>
        <end position="25"/>
    </location>
</feature>
<sequence>MTVITRSVVSSAIAVVALFAGPAQAHHGWSWAEEAQSELAGTVQRVQMAPPHPTLEVKTAEGTVWRVELGNPSQTERSGFNEASAKPGDAITATGNRDRDASQRRMKAVQIQVGGKTYDLYPERIQKPKN</sequence>
<dbReference type="EMBL" id="FMZC01000004">
    <property type="protein sequence ID" value="SDD01693.1"/>
    <property type="molecule type" value="Genomic_DNA"/>
</dbReference>
<gene>
    <name evidence="3" type="ORF">SAMN05192589_10494</name>
</gene>
<keyword evidence="4" id="KW-1185">Reference proteome</keyword>
<dbReference type="AlphaFoldDB" id="A0A1G6RB81"/>
<dbReference type="InterPro" id="IPR046150">
    <property type="entry name" value="DUF6152"/>
</dbReference>
<accession>A0A1G6RB81</accession>
<evidence type="ECO:0000313" key="3">
    <source>
        <dbReference type="EMBL" id="SDD01693.1"/>
    </source>
</evidence>
<evidence type="ECO:0008006" key="5">
    <source>
        <dbReference type="Google" id="ProtNLM"/>
    </source>
</evidence>
<feature type="region of interest" description="Disordered" evidence="1">
    <location>
        <begin position="71"/>
        <end position="105"/>
    </location>
</feature>
<dbReference type="STRING" id="187868.SAMN05192589_10494"/>